<proteinExistence type="predicted"/>
<evidence type="ECO:0000313" key="2">
    <source>
        <dbReference type="EMBL" id="RVT97007.1"/>
    </source>
</evidence>
<dbReference type="OrthoDB" id="9807580at2"/>
<dbReference type="InterPro" id="IPR019845">
    <property type="entry name" value="Squalene/phytoene_synthase_CS"/>
</dbReference>
<evidence type="ECO:0008006" key="4">
    <source>
        <dbReference type="Google" id="ProtNLM"/>
    </source>
</evidence>
<keyword evidence="1" id="KW-0808">Transferase</keyword>
<reference evidence="2 3" key="1">
    <citation type="submission" date="2019-01" db="EMBL/GenBank/DDBJ databases">
        <authorList>
            <person name="Chen W.-M."/>
        </authorList>
    </citation>
    <scope>NUCLEOTIDE SEQUENCE [LARGE SCALE GENOMIC DNA]</scope>
    <source>
        <strain evidence="2 3">CCP-6</strain>
    </source>
</reference>
<comment type="caution">
    <text evidence="2">The sequence shown here is derived from an EMBL/GenBank/DDBJ whole genome shotgun (WGS) entry which is preliminary data.</text>
</comment>
<sequence>MTADSLAVSETPTRDHDTENFPTASLMLAPAVRGKVMAFYRFVRVADDIADSPDLPPEEKLRRLDAMGAALADPATTLREAAGMHRAGVGTEEAALMLEAFRQDSVQARYADWAALEHYCARSASPVGRMLLRLHGTTAPEAIAASDGLCTALQILNHLQDLVPDRDRLSRIYMPESWMAIAGGEAAFFDPANPMRRAILDAALDRVEEELDRAHALPRLVASRRLAMQSKVTIDLARRLLARLRAADPVLGRVALGKLDFARALLGAPFMPATDASLVAGRVARAGSSFARGMKALSGERRRALWGVYAFCRAVDDIADGEMPEAEKRRFLADWRAKLDRPDCVLSRELAFACQAFAIPREECEAMIAGMETDAGDRVRIADEGELALYCRRVAGSVGAMAVRIFGATNAEGWGLDLGHTFQLTNILRDVDEDAERERVYIPLSLLAAEGIPDGPAKEMVAHPRFAAICARLARDAEAGFATAAAEMGRYDAEALLPARVMMWGYGRLFQRLLARGWEGARPRPRLTKREKLTMARMALGWGR</sequence>
<dbReference type="Proteomes" id="UP000282957">
    <property type="component" value="Unassembled WGS sequence"/>
</dbReference>
<evidence type="ECO:0000313" key="3">
    <source>
        <dbReference type="Proteomes" id="UP000282957"/>
    </source>
</evidence>
<dbReference type="SUPFAM" id="SSF48576">
    <property type="entry name" value="Terpenoid synthases"/>
    <property type="match status" value="2"/>
</dbReference>
<dbReference type="PANTHER" id="PTHR31480">
    <property type="entry name" value="BIFUNCTIONAL LYCOPENE CYCLASE/PHYTOENE SYNTHASE"/>
    <property type="match status" value="1"/>
</dbReference>
<dbReference type="InterPro" id="IPR008949">
    <property type="entry name" value="Isoprenoid_synthase_dom_sf"/>
</dbReference>
<dbReference type="Pfam" id="PF00494">
    <property type="entry name" value="SQS_PSY"/>
    <property type="match status" value="2"/>
</dbReference>
<dbReference type="PROSITE" id="PS01045">
    <property type="entry name" value="SQUALEN_PHYTOEN_SYN_2"/>
    <property type="match status" value="1"/>
</dbReference>
<dbReference type="GO" id="GO:0004311">
    <property type="term" value="F:geranylgeranyl diphosphate synthase activity"/>
    <property type="evidence" value="ECO:0007669"/>
    <property type="project" value="InterPro"/>
</dbReference>
<dbReference type="EMBL" id="SACL01000003">
    <property type="protein sequence ID" value="RVT97007.1"/>
    <property type="molecule type" value="Genomic_DNA"/>
</dbReference>
<dbReference type="SFLD" id="SFLDG01018">
    <property type="entry name" value="Squalene/Phytoene_Synthase_Lik"/>
    <property type="match status" value="2"/>
</dbReference>
<dbReference type="InterPro" id="IPR002060">
    <property type="entry name" value="Squ/phyt_synthse"/>
</dbReference>
<keyword evidence="3" id="KW-1185">Reference proteome</keyword>
<gene>
    <name evidence="2" type="ORF">EOD42_11475</name>
</gene>
<dbReference type="InterPro" id="IPR044843">
    <property type="entry name" value="Trans_IPPS_bact-type"/>
</dbReference>
<protein>
    <recommendedName>
        <fullName evidence="4">Squalene synthase HpnC</fullName>
    </recommendedName>
</protein>
<dbReference type="InterPro" id="IPR033904">
    <property type="entry name" value="Trans_IPPS_HH"/>
</dbReference>
<organism evidence="2 3">
    <name type="scientific">Rhodovarius crocodyli</name>
    <dbReference type="NCBI Taxonomy" id="1979269"/>
    <lineage>
        <taxon>Bacteria</taxon>
        <taxon>Pseudomonadati</taxon>
        <taxon>Pseudomonadota</taxon>
        <taxon>Alphaproteobacteria</taxon>
        <taxon>Acetobacterales</taxon>
        <taxon>Roseomonadaceae</taxon>
        <taxon>Rhodovarius</taxon>
    </lineage>
</organism>
<dbReference type="GO" id="GO:0051996">
    <property type="term" value="F:squalene synthase [NAD(P)H] activity"/>
    <property type="evidence" value="ECO:0007669"/>
    <property type="project" value="InterPro"/>
</dbReference>
<dbReference type="Gene3D" id="1.10.600.10">
    <property type="entry name" value="Farnesyl Diphosphate Synthase"/>
    <property type="match status" value="2"/>
</dbReference>
<accession>A0A437MH92</accession>
<evidence type="ECO:0000256" key="1">
    <source>
        <dbReference type="ARBA" id="ARBA00022679"/>
    </source>
</evidence>
<dbReference type="SFLD" id="SFLDS00005">
    <property type="entry name" value="Isoprenoid_Synthase_Type_I"/>
    <property type="match status" value="2"/>
</dbReference>
<dbReference type="AlphaFoldDB" id="A0A437MH92"/>
<dbReference type="CDD" id="cd00683">
    <property type="entry name" value="Trans_IPPS_HH"/>
    <property type="match status" value="1"/>
</dbReference>
<name>A0A437MH92_9PROT</name>
<dbReference type="GO" id="GO:0016117">
    <property type="term" value="P:carotenoid biosynthetic process"/>
    <property type="evidence" value="ECO:0007669"/>
    <property type="project" value="UniProtKB-ARBA"/>
</dbReference>
<dbReference type="SFLD" id="SFLDG01212">
    <property type="entry name" value="Phytoene_synthase_like"/>
    <property type="match status" value="1"/>
</dbReference>
<dbReference type="RefSeq" id="WP_127787654.1">
    <property type="nucleotide sequence ID" value="NZ_SACL01000003.1"/>
</dbReference>